<keyword evidence="2" id="KW-0072">Autophagy</keyword>
<dbReference type="Pfam" id="PF26103">
    <property type="entry name" value="TPR_Epg5"/>
    <property type="match status" value="1"/>
</dbReference>
<dbReference type="InterPro" id="IPR051436">
    <property type="entry name" value="Autophagy-related_EPG5"/>
</dbReference>
<dbReference type="OrthoDB" id="75419at2759"/>
<gene>
    <name evidence="6" type="ORF">CINCED_3A017360</name>
</gene>
<reference evidence="6 7" key="1">
    <citation type="submission" date="2019-08" db="EMBL/GenBank/DDBJ databases">
        <authorList>
            <person name="Alioto T."/>
            <person name="Alioto T."/>
            <person name="Gomez Garrido J."/>
        </authorList>
    </citation>
    <scope>NUCLEOTIDE SEQUENCE [LARGE SCALE GENOMIC DNA]</scope>
</reference>
<dbReference type="GO" id="GO:0005737">
    <property type="term" value="C:cytoplasm"/>
    <property type="evidence" value="ECO:0007669"/>
    <property type="project" value="TreeGrafter"/>
</dbReference>
<proteinExistence type="inferred from homology"/>
<evidence type="ECO:0000256" key="3">
    <source>
        <dbReference type="SAM" id="MobiDB-lite"/>
    </source>
</evidence>
<name>A0A5E4M0T1_9HEMI</name>
<evidence type="ECO:0000313" key="7">
    <source>
        <dbReference type="Proteomes" id="UP000325440"/>
    </source>
</evidence>
<feature type="compositionally biased region" description="Basic residues" evidence="3">
    <location>
        <begin position="1"/>
        <end position="18"/>
    </location>
</feature>
<sequence length="2434" mass="280081">MEQQRPRNHAPSKAKKLAKVNVEEPEPIDNILQSSDIDDVENALSEAFNDIFISTEIANSSINNVKNDTNQTSKDDTLGDELIEKPSVHNTSPSILPISIPCSIGSLPTPCAPVFDDLWNIPVSETPFESLIPFNDEQLAEYYENKLLFGLQEHIEEFNQTELKYFQACEHPLHILLQNYLQARLKLSNIKQEINESKYLYVVHEKHIWTLEPASYTQYGECQDGNPVSATKKYDISRFNQVALDNLLVSLKELRTLVNNYYFALYDCQMIKEKIDYYLHVLCQPFTTIFANSSSEFILNSGVSSPQENPWSFQGKIVGEKQQASVQDIKSSISILFLYQRKIISDKVFINETRQLLLKIISVLLQVASWKDHFFVINHILRCPTGVGKWASSCIQIPSFELNYQENNFHLDYIITSLAIILLPVQAREKFLEQIYKNEGDANESIWVVVDSDGEEDSSSTSQQTLRENDIIAMLNQIPFSVLFKKMIMYSDKEEVLRLNLWSEHDLLRLIAIGNVLVKLFKSGLQTYSSGCSEYKQFSKRLGHLLQDTVNYVTDILEEFKCHKFTSARIQTEYDSFVCRTVICLYDNADRTTWQYLVTLPFSQVSSKIVLQLFQYVLHIKSDSNECSLEELSECIVNTSDSECYYLLTAISNMALSRYIIDVDFIKTVTVFLFKIGFVSKTTRELCRKTCRTLLTNLSDKQPSLISDILNELKNNFDEVGSGSMYLFKTLPLQNWNLTTDDLSYLEKLILNHPITSMENTLSRYILTKLYSGCNETNVNDFMLTKEMHSRIAIIVVKAVVQHAPITVDETSTQYLVHSIKQLVQIKSNEQAFRVWTWKILYSLKLHLMDLPDIIVQSSLQDLSHYLRLVIDIDSDSDDTQCLRYDDPIVLYTAIYVTTAGHCVPVILNKGLDYCYRLLQYRHYTATIACLNVIVPFFFENKDCLLESKKFIAIVAGIMADNRSNTTKRAMNLLSVQGPSEIILQFTNMIQYQISNYTRYGLTSPRPVMELWTKVVCIVWKEAESDLFVYVLDAVFRNVFRFQLLQWARELLICLITQFSETKENVSSIGSIFNFMFQSPEKRPLLLPKYPVVLYHCPYYAVLALEAEEWCIQGKNDVWKHLLMKLHLQQGKANIDDALKRVCSELKLPNFTSGHLSIYRWMQYGLEIPADHPMTSIYWQNFFRLYLQRIPGPQQLGCVGRKFFEGLVNSPYLSKIGNKLKECIDFHRTKLQTEPNSEIDLRLARFYEACTLWLTDVRLLESTLFIPSLNSMYEPNDLTHIINGSNEWLSDLINHKLIEENKLNCIQNWCDLFGKNTKISSYINRKRPLEKDPLTRIINRLKSYDDPVQSPTFMARLSDVQTIPNNILYQKNHLLNIIQLNIKQVVEFVNKVYRAQTKCHENLDDRYVDGIKMVYVQIDSTTRVQAVCDYKTKKGNASSIKCAGAAEITFQIREAKLNVDVVEINSNNRSELDTLINEVLENALPCSLTTSCTTIDLIIQLILDELSSLTKIGDIALVNELRGIGVKLFYTLMSEYKVMKSCPFIEQFLLTILQSIGNVFIMNNELECLRIEDTALNYPELADILVPLFSPSTTTTKTFIEAYIKIVNHCNAHFEPIALKLLSKFDICVCLSSRQPLLQERSVLIDHCIEALIMVKQQIRSDYTWSLHELFSQHLCKIMDHDFPEHYGEILLKLLDHSKEGRIYCQVWFSILNTILAQAVPTTQTTNVKTILLLGMSTDQRRDVVRRYATDQRSLGSQELQETLHLLTTHFANERLKSATGELYSKYNVYIEPLVSLYAMVSHALVVATLQSYRGMLANKICEFLCPALISMFGPWLEPWYEGWNTDHRSLKLPWLATDTSISTLMVDALVECTSFVLDTMPACDNVLSFVCQWYIKMFAHIQTNDYIFETIHTNLEKLPWQRFIPTPVDLDLIMKVMDQFLPHSQCFLANIILEVPWPYVPNIDLRILLSLFIKLSNQPNMRKGGKIRPLLLEAQKFAWYQIDGETYENVLSWFVSKYDPMTVLQLSNEDWCGTDSAVLDLLKSAAGYNNVDHQAPYAEPMLYKRRIFIRAMVRMFISLASRYRSVLGSHYKHLKCAFHRLLDETEMVTKHGEEAKLLVLELLMLVNQPTGSILSSLMLQTIQEWISQRKADCVVLQGFLMVTWAHVTDQQHKGDILESCLTSWFKSVGNEDNFKWDKVLSLVQPVRLYYQGLGEVLISSCHILTLYTLALKESQNRSAYPDVLSTLVQCLEAVKPNNIAENKLPLLWSLVLRLSTAEDDQTADYLFRVAVSATQLAQYKQSWSLFDAIRLQKQTNISSKCRVLCRALVAFIYTQLPENKSSRKQYIRQEDNAPGGFSCNDNDFTTSLECLKAVSILECLKQDKQFSDCVVAIDMALKMIKGPQSCMKTGEQFIIKLAKCLYTDNFIYRIDPM</sequence>
<dbReference type="GO" id="GO:0097352">
    <property type="term" value="P:autophagosome maturation"/>
    <property type="evidence" value="ECO:0007669"/>
    <property type="project" value="TreeGrafter"/>
</dbReference>
<protein>
    <submittedName>
        <fullName evidence="6">Armadillo-like helical</fullName>
    </submittedName>
</protein>
<dbReference type="EMBL" id="CABPRJ010000013">
    <property type="protein sequence ID" value="VVC25428.1"/>
    <property type="molecule type" value="Genomic_DNA"/>
</dbReference>
<feature type="domain" description="Epg5-like central TPR repeats" evidence="4">
    <location>
        <begin position="1563"/>
        <end position="1958"/>
    </location>
</feature>
<feature type="region of interest" description="Disordered" evidence="3">
    <location>
        <begin position="1"/>
        <end position="23"/>
    </location>
</feature>
<dbReference type="PANTHER" id="PTHR31139">
    <property type="entry name" value="ECTOPIC P GRANULES PROTEIN 5 HOMOLOG"/>
    <property type="match status" value="1"/>
</dbReference>
<evidence type="ECO:0000256" key="2">
    <source>
        <dbReference type="ARBA" id="ARBA00023006"/>
    </source>
</evidence>
<feature type="domain" description="Epg5-like TPR" evidence="5">
    <location>
        <begin position="1116"/>
        <end position="1288"/>
    </location>
</feature>
<comment type="similarity">
    <text evidence="1">Belongs to the EPG5 family.</text>
</comment>
<evidence type="ECO:0000259" key="4">
    <source>
        <dbReference type="Pfam" id="PF26103"/>
    </source>
</evidence>
<accession>A0A5E4M0T1</accession>
<dbReference type="InterPro" id="IPR059030">
    <property type="entry name" value="TPR_Epg5_mid"/>
</dbReference>
<dbReference type="PANTHER" id="PTHR31139:SF4">
    <property type="entry name" value="ECTOPIC P GRANULES PROTEIN 5 HOMOLOG"/>
    <property type="match status" value="1"/>
</dbReference>
<evidence type="ECO:0000313" key="6">
    <source>
        <dbReference type="EMBL" id="VVC25428.1"/>
    </source>
</evidence>
<evidence type="ECO:0000259" key="5">
    <source>
        <dbReference type="Pfam" id="PF26573"/>
    </source>
</evidence>
<keyword evidence="7" id="KW-1185">Reference proteome</keyword>
<dbReference type="Pfam" id="PF26573">
    <property type="entry name" value="TPR_Epg5_2"/>
    <property type="match status" value="1"/>
</dbReference>
<dbReference type="Proteomes" id="UP000325440">
    <property type="component" value="Unassembled WGS sequence"/>
</dbReference>
<organism evidence="6 7">
    <name type="scientific">Cinara cedri</name>
    <dbReference type="NCBI Taxonomy" id="506608"/>
    <lineage>
        <taxon>Eukaryota</taxon>
        <taxon>Metazoa</taxon>
        <taxon>Ecdysozoa</taxon>
        <taxon>Arthropoda</taxon>
        <taxon>Hexapoda</taxon>
        <taxon>Insecta</taxon>
        <taxon>Pterygota</taxon>
        <taxon>Neoptera</taxon>
        <taxon>Paraneoptera</taxon>
        <taxon>Hemiptera</taxon>
        <taxon>Sternorrhyncha</taxon>
        <taxon>Aphidomorpha</taxon>
        <taxon>Aphidoidea</taxon>
        <taxon>Aphididae</taxon>
        <taxon>Lachninae</taxon>
        <taxon>Cinara</taxon>
    </lineage>
</organism>
<evidence type="ECO:0000256" key="1">
    <source>
        <dbReference type="ARBA" id="ARBA00010948"/>
    </source>
</evidence>
<dbReference type="InterPro" id="IPR058750">
    <property type="entry name" value="TPR_Epg5"/>
</dbReference>